<organism evidence="14 15">
    <name type="scientific">Nicrophorus vespilloides</name>
    <name type="common">Boreal carrion beetle</name>
    <dbReference type="NCBI Taxonomy" id="110193"/>
    <lineage>
        <taxon>Eukaryota</taxon>
        <taxon>Metazoa</taxon>
        <taxon>Ecdysozoa</taxon>
        <taxon>Arthropoda</taxon>
        <taxon>Hexapoda</taxon>
        <taxon>Insecta</taxon>
        <taxon>Pterygota</taxon>
        <taxon>Neoptera</taxon>
        <taxon>Endopterygota</taxon>
        <taxon>Coleoptera</taxon>
        <taxon>Polyphaga</taxon>
        <taxon>Staphyliniformia</taxon>
        <taxon>Silphidae</taxon>
        <taxon>Nicrophorinae</taxon>
        <taxon>Nicrophorus</taxon>
    </lineage>
</organism>
<evidence type="ECO:0000256" key="6">
    <source>
        <dbReference type="ARBA" id="ARBA00022723"/>
    </source>
</evidence>
<gene>
    <name evidence="15" type="primary">LOC108557923</name>
</gene>
<dbReference type="InterPro" id="IPR050476">
    <property type="entry name" value="Insect_CytP450_Detox"/>
</dbReference>
<keyword evidence="14" id="KW-1185">Reference proteome</keyword>
<dbReference type="Pfam" id="PF00067">
    <property type="entry name" value="p450"/>
    <property type="match status" value="1"/>
</dbReference>
<comment type="subcellular location">
    <subcellularLocation>
        <location evidence="3">Endoplasmic reticulum membrane</location>
        <topology evidence="3">Peripheral membrane protein</topology>
    </subcellularLocation>
    <subcellularLocation>
        <location evidence="2">Microsome membrane</location>
        <topology evidence="2">Peripheral membrane protein</topology>
    </subcellularLocation>
</comment>
<evidence type="ECO:0000256" key="2">
    <source>
        <dbReference type="ARBA" id="ARBA00004174"/>
    </source>
</evidence>
<evidence type="ECO:0000256" key="10">
    <source>
        <dbReference type="ARBA" id="ARBA00023004"/>
    </source>
</evidence>
<dbReference type="SUPFAM" id="SSF48264">
    <property type="entry name" value="Cytochrome P450"/>
    <property type="match status" value="1"/>
</dbReference>
<accession>A0ABM1M6E8</accession>
<evidence type="ECO:0000256" key="8">
    <source>
        <dbReference type="ARBA" id="ARBA00022848"/>
    </source>
</evidence>
<keyword evidence="9 13" id="KW-0560">Oxidoreductase</keyword>
<dbReference type="PANTHER" id="PTHR24292:SF54">
    <property type="entry name" value="CYP9F3-RELATED"/>
    <property type="match status" value="1"/>
</dbReference>
<dbReference type="CDD" id="cd11056">
    <property type="entry name" value="CYP6-like"/>
    <property type="match status" value="1"/>
</dbReference>
<proteinExistence type="inferred from homology"/>
<comment type="cofactor">
    <cofactor evidence="1">
        <name>heme</name>
        <dbReference type="ChEBI" id="CHEBI:30413"/>
    </cofactor>
</comment>
<evidence type="ECO:0000256" key="1">
    <source>
        <dbReference type="ARBA" id="ARBA00001971"/>
    </source>
</evidence>
<dbReference type="InterPro" id="IPR002401">
    <property type="entry name" value="Cyt_P450_E_grp-I"/>
</dbReference>
<keyword evidence="8" id="KW-0492">Microsome</keyword>
<protein>
    <submittedName>
        <fullName evidence="15">Cytochrome P450 9e2-like</fullName>
    </submittedName>
</protein>
<evidence type="ECO:0000256" key="4">
    <source>
        <dbReference type="ARBA" id="ARBA00010617"/>
    </source>
</evidence>
<evidence type="ECO:0000313" key="14">
    <source>
        <dbReference type="Proteomes" id="UP000695000"/>
    </source>
</evidence>
<keyword evidence="10 13" id="KW-0408">Iron</keyword>
<keyword evidence="7" id="KW-0256">Endoplasmic reticulum</keyword>
<dbReference type="GeneID" id="108557923"/>
<reference evidence="15" key="1">
    <citation type="submission" date="2025-08" db="UniProtKB">
        <authorList>
            <consortium name="RefSeq"/>
        </authorList>
    </citation>
    <scope>IDENTIFICATION</scope>
    <source>
        <tissue evidence="15">Whole Larva</tissue>
    </source>
</reference>
<dbReference type="PANTHER" id="PTHR24292">
    <property type="entry name" value="CYTOCHROME P450"/>
    <property type="match status" value="1"/>
</dbReference>
<evidence type="ECO:0000256" key="7">
    <source>
        <dbReference type="ARBA" id="ARBA00022824"/>
    </source>
</evidence>
<dbReference type="Gene3D" id="1.10.630.10">
    <property type="entry name" value="Cytochrome P450"/>
    <property type="match status" value="1"/>
</dbReference>
<dbReference type="PRINTS" id="PR00385">
    <property type="entry name" value="P450"/>
</dbReference>
<dbReference type="PRINTS" id="PR00463">
    <property type="entry name" value="EP450I"/>
</dbReference>
<dbReference type="InterPro" id="IPR017972">
    <property type="entry name" value="Cyt_P450_CS"/>
</dbReference>
<keyword evidence="5 13" id="KW-0349">Heme</keyword>
<keyword evidence="6 13" id="KW-0479">Metal-binding</keyword>
<name>A0ABM1M6E8_NICVS</name>
<dbReference type="InterPro" id="IPR036396">
    <property type="entry name" value="Cyt_P450_sf"/>
</dbReference>
<dbReference type="PROSITE" id="PS00086">
    <property type="entry name" value="CYTOCHROME_P450"/>
    <property type="match status" value="1"/>
</dbReference>
<evidence type="ECO:0000256" key="3">
    <source>
        <dbReference type="ARBA" id="ARBA00004406"/>
    </source>
</evidence>
<evidence type="ECO:0000256" key="9">
    <source>
        <dbReference type="ARBA" id="ARBA00023002"/>
    </source>
</evidence>
<dbReference type="InterPro" id="IPR001128">
    <property type="entry name" value="Cyt_P450"/>
</dbReference>
<keyword evidence="12" id="KW-0472">Membrane</keyword>
<evidence type="ECO:0000256" key="11">
    <source>
        <dbReference type="ARBA" id="ARBA00023033"/>
    </source>
</evidence>
<dbReference type="Proteomes" id="UP000695000">
    <property type="component" value="Unplaced"/>
</dbReference>
<sequence length="530" mass="61583">MMITLFLILGSSVILIYYFFIKPQLYWKDRNVTQGSPVPIFGDNSRTLLRKESFLDMVKRTYMRFPNERYTGMYQMTRPTLILRDPDLIKQITVKDFEYFTDHRSFIPDKSDPLWNKNLFALKGEIWRDMRATLSPAFTSSKMRAMFNLINDCAKKFVNFHLEASNNGEITMEMKDIFTRYSNDVIATCAFGVTCDSLKEPKNEFYVMAREASDFTTLIKSLKVLLFILLPKIAKVLNIALFKEHVNRFFKNLVKETIKMREDNGIIRPDMINLMMEARKGRLKHEEETNFNETGFATVEESDIGKMKVKKHEITDDDITAQALIFFFAGFETVSTLMCFMAYELAVNPDIQSKLMKEVDETYAECDGKLTYEKLSTMKYMDMVISETLRKWPSAIATDRVCVKPYTIPAVKESESPLHIKVDDVLWVPIVGIHYDPKYYPNPDIFDPERFSEENKHNINSNTYLPFGIGPRNCIGSRFALMETKTVFFHILSKFEITVTSKTVIPVRISKKQFNLTSDGGYWLGLKPRK</sequence>
<dbReference type="RefSeq" id="XP_017770148.1">
    <property type="nucleotide sequence ID" value="XM_017914659.1"/>
</dbReference>
<evidence type="ECO:0000256" key="13">
    <source>
        <dbReference type="RuleBase" id="RU000461"/>
    </source>
</evidence>
<evidence type="ECO:0000256" key="12">
    <source>
        <dbReference type="ARBA" id="ARBA00023136"/>
    </source>
</evidence>
<comment type="similarity">
    <text evidence="4 13">Belongs to the cytochrome P450 family.</text>
</comment>
<evidence type="ECO:0000256" key="5">
    <source>
        <dbReference type="ARBA" id="ARBA00022617"/>
    </source>
</evidence>
<evidence type="ECO:0000313" key="15">
    <source>
        <dbReference type="RefSeq" id="XP_017770148.1"/>
    </source>
</evidence>
<keyword evidence="11 13" id="KW-0503">Monooxygenase</keyword>